<dbReference type="EMBL" id="AFWF01000232">
    <property type="protein sequence ID" value="EGU35073.1"/>
    <property type="molecule type" value="Genomic_DNA"/>
</dbReference>
<comment type="caution">
    <text evidence="1">The sequence shown here is derived from an EMBL/GenBank/DDBJ whole genome shotgun (WGS) entry which is preliminary data.</text>
</comment>
<dbReference type="AlphaFoldDB" id="F9S5X0"/>
<protein>
    <submittedName>
        <fullName evidence="1">Uncharacterized protein</fullName>
    </submittedName>
</protein>
<evidence type="ECO:0000313" key="1">
    <source>
        <dbReference type="EMBL" id="EGU35073.1"/>
    </source>
</evidence>
<dbReference type="RefSeq" id="WP_006713888.1">
    <property type="nucleotide sequence ID" value="NZ_AFWF01000232.1"/>
</dbReference>
<organism evidence="1 2">
    <name type="scientific">Vibrio ichthyoenteri ATCC 700023</name>
    <dbReference type="NCBI Taxonomy" id="870968"/>
    <lineage>
        <taxon>Bacteria</taxon>
        <taxon>Pseudomonadati</taxon>
        <taxon>Pseudomonadota</taxon>
        <taxon>Gammaproteobacteria</taxon>
        <taxon>Vibrionales</taxon>
        <taxon>Vibrionaceae</taxon>
        <taxon>Vibrio</taxon>
    </lineage>
</organism>
<reference evidence="1 2" key="1">
    <citation type="journal article" date="2012" name="Int. J. Syst. Evol. Microbiol.">
        <title>Vibrio caribbeanicus sp. nov., isolated from the marine sponge Scleritoderma cyanea.</title>
        <authorList>
            <person name="Hoffmann M."/>
            <person name="Monday S.R."/>
            <person name="Allard M.W."/>
            <person name="Strain E.A."/>
            <person name="Whittaker P."/>
            <person name="Naum M."/>
            <person name="McCarthy P.J."/>
            <person name="Lopez J.V."/>
            <person name="Fischer M."/>
            <person name="Brown E.W."/>
        </authorList>
    </citation>
    <scope>NUCLEOTIDE SEQUENCE [LARGE SCALE GENOMIC DNA]</scope>
    <source>
        <strain evidence="1 2">ATCC 700023</strain>
    </source>
</reference>
<dbReference type="Proteomes" id="UP000004605">
    <property type="component" value="Unassembled WGS sequence"/>
</dbReference>
<dbReference type="OrthoDB" id="9814185at2"/>
<accession>F9S5X0</accession>
<keyword evidence="2" id="KW-1185">Reference proteome</keyword>
<feature type="non-terminal residue" evidence="1">
    <location>
        <position position="1"/>
    </location>
</feature>
<evidence type="ECO:0000313" key="2">
    <source>
        <dbReference type="Proteomes" id="UP000004605"/>
    </source>
</evidence>
<proteinExistence type="predicted"/>
<name>F9S5X0_9VIBR</name>
<sequence length="73" mass="8355">IENGVMFTLPARLAKQGVNKVRIELDASDTYTMTTLKVNARRDESIEIQCESLIYCDQLEATFEDMTGVYTRF</sequence>
<gene>
    <name evidence="1" type="ORF">VII00023_01695</name>
</gene>